<gene>
    <name evidence="2" type="ORF">SVA_2358</name>
</gene>
<dbReference type="GO" id="GO:0047632">
    <property type="term" value="F:agmatine deiminase activity"/>
    <property type="evidence" value="ECO:0007669"/>
    <property type="project" value="TreeGrafter"/>
</dbReference>
<dbReference type="RefSeq" id="WP_096461373.1">
    <property type="nucleotide sequence ID" value="NZ_AP014936.1"/>
</dbReference>
<dbReference type="GO" id="GO:0004668">
    <property type="term" value="F:protein-arginine deiminase activity"/>
    <property type="evidence" value="ECO:0007669"/>
    <property type="project" value="InterPro"/>
</dbReference>
<name>A0A1B4V5V9_9GAMM</name>
<dbReference type="PANTHER" id="PTHR31377:SF0">
    <property type="entry name" value="AGMATINE DEIMINASE-RELATED"/>
    <property type="match status" value="1"/>
</dbReference>
<organism evidence="2 3">
    <name type="scientific">Sulfurifustis variabilis</name>
    <dbReference type="NCBI Taxonomy" id="1675686"/>
    <lineage>
        <taxon>Bacteria</taxon>
        <taxon>Pseudomonadati</taxon>
        <taxon>Pseudomonadota</taxon>
        <taxon>Gammaproteobacteria</taxon>
        <taxon>Acidiferrobacterales</taxon>
        <taxon>Acidiferrobacteraceae</taxon>
        <taxon>Sulfurifustis</taxon>
    </lineage>
</organism>
<dbReference type="OrthoDB" id="9808013at2"/>
<keyword evidence="1" id="KW-0378">Hydrolase</keyword>
<sequence>MSAPCRQYLPPEWAPQSGVMLTWPHPRSDWAERLAEVEPAFAAIAREIARRETVLIVCYDSRHRAHVESTLRSAEVDMARVRLAIAPSNDTWARDHGPLTVLCRDEPLLLDFRFNGWGGKYGYELDNLVSRRLYQADVFGDAAMQSVDLVLEGGSVEVDGSGTLLTTTNCLLAPTRNPGLTQAQIEARLKELLGLNRVLWLRHGHLEGDDTDSHIDTLARYCDARTIAYVACDDPGDAHYGELKRMEAELQAFRAADGEPYRLVPLPWPKAAYGAEGRRLPATYANFLIVNGAVLVPAYDDPADAVALERLRGCFPFREVVAVPSRPLIEQYGSLHCLTMQFPAGVLP</sequence>
<keyword evidence="3" id="KW-1185">Reference proteome</keyword>
<dbReference type="SUPFAM" id="SSF55909">
    <property type="entry name" value="Pentein"/>
    <property type="match status" value="1"/>
</dbReference>
<dbReference type="PANTHER" id="PTHR31377">
    <property type="entry name" value="AGMATINE DEIMINASE-RELATED"/>
    <property type="match status" value="1"/>
</dbReference>
<evidence type="ECO:0000313" key="2">
    <source>
        <dbReference type="EMBL" id="BAU48908.1"/>
    </source>
</evidence>
<protein>
    <submittedName>
        <fullName evidence="2">Agmatine deiminase</fullName>
    </submittedName>
</protein>
<dbReference type="Gene3D" id="3.75.10.10">
    <property type="entry name" value="L-arginine/glycine Amidinotransferase, Chain A"/>
    <property type="match status" value="1"/>
</dbReference>
<evidence type="ECO:0000256" key="1">
    <source>
        <dbReference type="ARBA" id="ARBA00022801"/>
    </source>
</evidence>
<dbReference type="EMBL" id="AP014936">
    <property type="protein sequence ID" value="BAU48908.1"/>
    <property type="molecule type" value="Genomic_DNA"/>
</dbReference>
<dbReference type="KEGG" id="sva:SVA_2358"/>
<dbReference type="AlphaFoldDB" id="A0A1B4V5V9"/>
<dbReference type="Proteomes" id="UP000218899">
    <property type="component" value="Chromosome"/>
</dbReference>
<dbReference type="Pfam" id="PF04371">
    <property type="entry name" value="PAD_porph"/>
    <property type="match status" value="1"/>
</dbReference>
<dbReference type="InterPro" id="IPR007466">
    <property type="entry name" value="Peptidyl-Arg-deiminase_porph"/>
</dbReference>
<dbReference type="GO" id="GO:0009446">
    <property type="term" value="P:putrescine biosynthetic process"/>
    <property type="evidence" value="ECO:0007669"/>
    <property type="project" value="InterPro"/>
</dbReference>
<reference evidence="2 3" key="1">
    <citation type="submission" date="2015-08" db="EMBL/GenBank/DDBJ databases">
        <title>Complete genome sequence of Sulfurifustis variabilis.</title>
        <authorList>
            <person name="Miura A."/>
            <person name="Kojima H."/>
            <person name="Fukui M."/>
        </authorList>
    </citation>
    <scope>NUCLEOTIDE SEQUENCE [LARGE SCALE GENOMIC DNA]</scope>
    <source>
        <strain evidence="3">skN76</strain>
    </source>
</reference>
<proteinExistence type="predicted"/>
<evidence type="ECO:0000313" key="3">
    <source>
        <dbReference type="Proteomes" id="UP000218899"/>
    </source>
</evidence>
<accession>A0A1B4V5V9</accession>